<evidence type="ECO:0000313" key="1">
    <source>
        <dbReference type="EMBL" id="GJN11097.1"/>
    </source>
</evidence>
<name>A0AAV5DLX4_ELECO</name>
<dbReference type="Pfam" id="PF07893">
    <property type="entry name" value="DUF1668"/>
    <property type="match status" value="1"/>
</dbReference>
<evidence type="ECO:0008006" key="3">
    <source>
        <dbReference type="Google" id="ProtNLM"/>
    </source>
</evidence>
<accession>A0AAV5DLX4</accession>
<proteinExistence type="predicted"/>
<evidence type="ECO:0000313" key="2">
    <source>
        <dbReference type="Proteomes" id="UP001054889"/>
    </source>
</evidence>
<sequence>MDTVNHAWQEIGNWLLPFYGKVEYVPELKLWFGLSTTGKWAAADLSTISTMDSRPRLLGKWNEFNALEEWQVVQEPQRVNLGSGRFCVARFFQTTTTTGFDYFDNEMIDREFTVFTGVEVVPRVNGNGHKKGSSCSNGNGSENCSGGDIVNGNGSGSDNGNCSGTDNGNGNHNCNGKRKMKLQMITRTSRCFVSTNGTIVESVF</sequence>
<gene>
    <name evidence="1" type="primary">ga29263</name>
    <name evidence="1" type="ORF">PR202_ga29263</name>
</gene>
<comment type="caution">
    <text evidence="1">The sequence shown here is derived from an EMBL/GenBank/DDBJ whole genome shotgun (WGS) entry which is preliminary data.</text>
</comment>
<organism evidence="1 2">
    <name type="scientific">Eleusine coracana subsp. coracana</name>
    <dbReference type="NCBI Taxonomy" id="191504"/>
    <lineage>
        <taxon>Eukaryota</taxon>
        <taxon>Viridiplantae</taxon>
        <taxon>Streptophyta</taxon>
        <taxon>Embryophyta</taxon>
        <taxon>Tracheophyta</taxon>
        <taxon>Spermatophyta</taxon>
        <taxon>Magnoliopsida</taxon>
        <taxon>Liliopsida</taxon>
        <taxon>Poales</taxon>
        <taxon>Poaceae</taxon>
        <taxon>PACMAD clade</taxon>
        <taxon>Chloridoideae</taxon>
        <taxon>Cynodonteae</taxon>
        <taxon>Eleusininae</taxon>
        <taxon>Eleusine</taxon>
    </lineage>
</organism>
<reference evidence="1" key="2">
    <citation type="submission" date="2021-12" db="EMBL/GenBank/DDBJ databases">
        <title>Resequencing data analysis of finger millet.</title>
        <authorList>
            <person name="Hatakeyama M."/>
            <person name="Aluri S."/>
            <person name="Balachadran M.T."/>
            <person name="Sivarajan S.R."/>
            <person name="Poveda L."/>
            <person name="Shimizu-Inatsugi R."/>
            <person name="Schlapbach R."/>
            <person name="Sreeman S.M."/>
            <person name="Shimizu K.K."/>
        </authorList>
    </citation>
    <scope>NUCLEOTIDE SEQUENCE</scope>
</reference>
<reference evidence="1" key="1">
    <citation type="journal article" date="2018" name="DNA Res.">
        <title>Multiple hybrid de novo genome assembly of finger millet, an orphan allotetraploid crop.</title>
        <authorList>
            <person name="Hatakeyama M."/>
            <person name="Aluri S."/>
            <person name="Balachadran M.T."/>
            <person name="Sivarajan S.R."/>
            <person name="Patrignani A."/>
            <person name="Gruter S."/>
            <person name="Poveda L."/>
            <person name="Shimizu-Inatsugi R."/>
            <person name="Baeten J."/>
            <person name="Francoijs K.J."/>
            <person name="Nataraja K.N."/>
            <person name="Reddy Y.A.N."/>
            <person name="Phadnis S."/>
            <person name="Ravikumar R.L."/>
            <person name="Schlapbach R."/>
            <person name="Sreeman S.M."/>
            <person name="Shimizu K.K."/>
        </authorList>
    </citation>
    <scope>NUCLEOTIDE SEQUENCE</scope>
</reference>
<keyword evidence="2" id="KW-1185">Reference proteome</keyword>
<dbReference type="Proteomes" id="UP001054889">
    <property type="component" value="Unassembled WGS sequence"/>
</dbReference>
<dbReference type="PANTHER" id="PTHR33085">
    <property type="entry name" value="OS12G0113100 PROTEIN-RELATED"/>
    <property type="match status" value="1"/>
</dbReference>
<dbReference type="InterPro" id="IPR012871">
    <property type="entry name" value="DUF1668_ORYSA"/>
</dbReference>
<protein>
    <recommendedName>
        <fullName evidence="3">DUF4283 domain-containing protein</fullName>
    </recommendedName>
</protein>
<dbReference type="PANTHER" id="PTHR33085:SF129">
    <property type="entry name" value="OS04G0426500 PROTEIN"/>
    <property type="match status" value="1"/>
</dbReference>
<dbReference type="EMBL" id="BQKI01000018">
    <property type="protein sequence ID" value="GJN11097.1"/>
    <property type="molecule type" value="Genomic_DNA"/>
</dbReference>
<dbReference type="AlphaFoldDB" id="A0AAV5DLX4"/>